<dbReference type="SMART" id="SM00421">
    <property type="entry name" value="HTH_LUXR"/>
    <property type="match status" value="1"/>
</dbReference>
<keyword evidence="3" id="KW-0238">DNA-binding</keyword>
<reference evidence="8 9" key="1">
    <citation type="submission" date="2015-02" db="EMBL/GenBank/DDBJ databases">
        <title>Draft genome sequence of Kitasatospora griseola MF730-N6, a bafilomycin, terpentecin and satosporin producer.</title>
        <authorList>
            <person name="Arens J.C."/>
            <person name="Haltli B."/>
            <person name="Kerr R.G."/>
        </authorList>
    </citation>
    <scope>NUCLEOTIDE SEQUENCE [LARGE SCALE GENOMIC DNA]</scope>
    <source>
        <strain evidence="8 9">MF730-N6</strain>
    </source>
</reference>
<accession>A0A0D0PWC7</accession>
<organism evidence="8 9">
    <name type="scientific">Kitasatospora griseola</name>
    <name type="common">Streptomyces griseolosporeus</name>
    <dbReference type="NCBI Taxonomy" id="2064"/>
    <lineage>
        <taxon>Bacteria</taxon>
        <taxon>Bacillati</taxon>
        <taxon>Actinomycetota</taxon>
        <taxon>Actinomycetes</taxon>
        <taxon>Kitasatosporales</taxon>
        <taxon>Streptomycetaceae</taxon>
        <taxon>Kitasatospora</taxon>
    </lineage>
</organism>
<dbReference type="GO" id="GO:0000160">
    <property type="term" value="P:phosphorelay signal transduction system"/>
    <property type="evidence" value="ECO:0007669"/>
    <property type="project" value="InterPro"/>
</dbReference>
<dbReference type="PROSITE" id="PS50110">
    <property type="entry name" value="RESPONSE_REGULATORY"/>
    <property type="match status" value="1"/>
</dbReference>
<dbReference type="PANTHER" id="PTHR43214:SF24">
    <property type="entry name" value="TRANSCRIPTIONAL REGULATORY PROTEIN NARL-RELATED"/>
    <property type="match status" value="1"/>
</dbReference>
<dbReference type="InterPro" id="IPR011006">
    <property type="entry name" value="CheY-like_superfamily"/>
</dbReference>
<keyword evidence="9" id="KW-1185">Reference proteome</keyword>
<dbReference type="CDD" id="cd06170">
    <property type="entry name" value="LuxR_C_like"/>
    <property type="match status" value="1"/>
</dbReference>
<comment type="caution">
    <text evidence="8">The sequence shown here is derived from an EMBL/GenBank/DDBJ whole genome shotgun (WGS) entry which is preliminary data.</text>
</comment>
<dbReference type="CDD" id="cd17535">
    <property type="entry name" value="REC_NarL-like"/>
    <property type="match status" value="1"/>
</dbReference>
<dbReference type="InterPro" id="IPR001789">
    <property type="entry name" value="Sig_transdc_resp-reg_receiver"/>
</dbReference>
<evidence type="ECO:0000256" key="4">
    <source>
        <dbReference type="ARBA" id="ARBA00023163"/>
    </source>
</evidence>
<evidence type="ECO:0000259" key="6">
    <source>
        <dbReference type="PROSITE" id="PS50043"/>
    </source>
</evidence>
<dbReference type="PANTHER" id="PTHR43214">
    <property type="entry name" value="TWO-COMPONENT RESPONSE REGULATOR"/>
    <property type="match status" value="1"/>
</dbReference>
<dbReference type="Pfam" id="PF00196">
    <property type="entry name" value="GerE"/>
    <property type="match status" value="1"/>
</dbReference>
<feature type="domain" description="HTH luxR-type" evidence="6">
    <location>
        <begin position="148"/>
        <end position="213"/>
    </location>
</feature>
<dbReference type="PRINTS" id="PR00038">
    <property type="entry name" value="HTHLUXR"/>
</dbReference>
<dbReference type="GO" id="GO:0006355">
    <property type="term" value="P:regulation of DNA-templated transcription"/>
    <property type="evidence" value="ECO:0007669"/>
    <property type="project" value="InterPro"/>
</dbReference>
<dbReference type="GO" id="GO:0003677">
    <property type="term" value="F:DNA binding"/>
    <property type="evidence" value="ECO:0007669"/>
    <property type="project" value="UniProtKB-KW"/>
</dbReference>
<name>A0A0D0PWC7_KITGR</name>
<dbReference type="SUPFAM" id="SSF52172">
    <property type="entry name" value="CheY-like"/>
    <property type="match status" value="1"/>
</dbReference>
<dbReference type="Pfam" id="PF00072">
    <property type="entry name" value="Response_reg"/>
    <property type="match status" value="1"/>
</dbReference>
<gene>
    <name evidence="8" type="ORF">TR51_28765</name>
</gene>
<dbReference type="PROSITE" id="PS50043">
    <property type="entry name" value="HTH_LUXR_2"/>
    <property type="match status" value="1"/>
</dbReference>
<dbReference type="InterPro" id="IPR000792">
    <property type="entry name" value="Tscrpt_reg_LuxR_C"/>
</dbReference>
<dbReference type="InterPro" id="IPR016032">
    <property type="entry name" value="Sig_transdc_resp-reg_C-effctor"/>
</dbReference>
<evidence type="ECO:0000256" key="1">
    <source>
        <dbReference type="ARBA" id="ARBA00022553"/>
    </source>
</evidence>
<dbReference type="OrthoDB" id="9808843at2"/>
<sequence>MTIRVLLADDQAMIRGGLRLILEDQEDLTVVGEAADGPAAVELARRLRPDVCLVDIRMPGLDGIDVTRALAGPGVPDPLRVVVVTTFDLDEYVHGALRAGAVGFVLKGAAPALLIEAVRAAHAGDALISPSLTLRLLRGLTPAPAPAAAPPDRPLSARETEVVRAIARGRTNQEIAADLFITLSTVKSHLTAVQQKLGARNRVEIAAWAWQHRLVDRP</sequence>
<feature type="domain" description="Response regulatory" evidence="7">
    <location>
        <begin position="4"/>
        <end position="122"/>
    </location>
</feature>
<keyword evidence="2" id="KW-0805">Transcription regulation</keyword>
<dbReference type="InterPro" id="IPR039420">
    <property type="entry name" value="WalR-like"/>
</dbReference>
<dbReference type="SMART" id="SM00448">
    <property type="entry name" value="REC"/>
    <property type="match status" value="1"/>
</dbReference>
<dbReference type="PATRIC" id="fig|2064.6.peg.6110"/>
<dbReference type="STRING" id="2064.TR51_28765"/>
<dbReference type="Gene3D" id="3.40.50.2300">
    <property type="match status" value="1"/>
</dbReference>
<proteinExistence type="predicted"/>
<dbReference type="AlphaFoldDB" id="A0A0D0PWC7"/>
<evidence type="ECO:0000259" key="7">
    <source>
        <dbReference type="PROSITE" id="PS50110"/>
    </source>
</evidence>
<protein>
    <submittedName>
        <fullName evidence="8">LuxR family transcriptional regulator</fullName>
    </submittedName>
</protein>
<feature type="modified residue" description="4-aspartylphosphate" evidence="5">
    <location>
        <position position="55"/>
    </location>
</feature>
<dbReference type="Proteomes" id="UP000032066">
    <property type="component" value="Unassembled WGS sequence"/>
</dbReference>
<dbReference type="InterPro" id="IPR058245">
    <property type="entry name" value="NreC/VraR/RcsB-like_REC"/>
</dbReference>
<evidence type="ECO:0000256" key="3">
    <source>
        <dbReference type="ARBA" id="ARBA00023125"/>
    </source>
</evidence>
<evidence type="ECO:0000256" key="2">
    <source>
        <dbReference type="ARBA" id="ARBA00023015"/>
    </source>
</evidence>
<dbReference type="PROSITE" id="PS00622">
    <property type="entry name" value="HTH_LUXR_1"/>
    <property type="match status" value="1"/>
</dbReference>
<dbReference type="SUPFAM" id="SSF46894">
    <property type="entry name" value="C-terminal effector domain of the bipartite response regulators"/>
    <property type="match status" value="1"/>
</dbReference>
<evidence type="ECO:0000256" key="5">
    <source>
        <dbReference type="PROSITE-ProRule" id="PRU00169"/>
    </source>
</evidence>
<keyword evidence="4" id="KW-0804">Transcription</keyword>
<keyword evidence="1 5" id="KW-0597">Phosphoprotein</keyword>
<evidence type="ECO:0000313" key="8">
    <source>
        <dbReference type="EMBL" id="KIQ62888.1"/>
    </source>
</evidence>
<dbReference type="EMBL" id="JXZB01000004">
    <property type="protein sequence ID" value="KIQ62888.1"/>
    <property type="molecule type" value="Genomic_DNA"/>
</dbReference>
<evidence type="ECO:0000313" key="9">
    <source>
        <dbReference type="Proteomes" id="UP000032066"/>
    </source>
</evidence>
<dbReference type="RefSeq" id="WP_043915180.1">
    <property type="nucleotide sequence ID" value="NZ_JXZB01000004.1"/>
</dbReference>